<dbReference type="EMBL" id="CP002349">
    <property type="protein sequence ID" value="ADR20060.1"/>
    <property type="molecule type" value="Genomic_DNA"/>
</dbReference>
<dbReference type="STRING" id="643867.Ftrac_0043"/>
<dbReference type="Proteomes" id="UP000008720">
    <property type="component" value="Chromosome"/>
</dbReference>
<dbReference type="AlphaFoldDB" id="E4TUT2"/>
<sequence>MDNKNSFEEFYEAELVPEITKMEILRKDFKKKFSIYLAFLGFILLILFSSTLVEQQSELVNSIFSIIFLVAIFAFFTILIVLIVKYYSFRKKFIPKYKEDVIKTIIQYINDELKYDAKSKFPRDQYLKSKLFHQRPDRYYGEDYVEGKIGDTFCRFSELHTQFKTRSGKDNKESWHTIFRGIFFEADFNKQFKTNTFILPDYLERSLGFIGKKLQSLNFTRPPIVKLEDPEFEKHFVVYGEDQVEARYILSTSLMKRLTEFREKRKHPVAISFVNNSIFVAITEHKNLFEPRIFRTNLNMEVLEEYYSMLDLVIGIVDDLNLNNRIWAGSKMKTEL</sequence>
<protein>
    <submittedName>
        <fullName evidence="2">Galanin</fullName>
    </submittedName>
</protein>
<evidence type="ECO:0000313" key="2">
    <source>
        <dbReference type="EMBL" id="ADR20060.1"/>
    </source>
</evidence>
<dbReference type="Pfam" id="PF11335">
    <property type="entry name" value="DUF3137"/>
    <property type="match status" value="1"/>
</dbReference>
<evidence type="ECO:0000256" key="1">
    <source>
        <dbReference type="SAM" id="Phobius"/>
    </source>
</evidence>
<proteinExistence type="predicted"/>
<dbReference type="RefSeq" id="WP_013452211.1">
    <property type="nucleotide sequence ID" value="NC_014759.1"/>
</dbReference>
<reference evidence="2 3" key="1">
    <citation type="journal article" date="2011" name="Stand. Genomic Sci.">
        <title>Complete genome sequence of Marivirga tractuosa type strain (H-43).</title>
        <authorList>
            <person name="Pagani I."/>
            <person name="Chertkov O."/>
            <person name="Lapidus A."/>
            <person name="Lucas S."/>
            <person name="Del Rio T.G."/>
            <person name="Tice H."/>
            <person name="Copeland A."/>
            <person name="Cheng J.F."/>
            <person name="Nolan M."/>
            <person name="Saunders E."/>
            <person name="Pitluck S."/>
            <person name="Held B."/>
            <person name="Goodwin L."/>
            <person name="Liolios K."/>
            <person name="Ovchinikova G."/>
            <person name="Ivanova N."/>
            <person name="Mavromatis K."/>
            <person name="Pati A."/>
            <person name="Chen A."/>
            <person name="Palaniappan K."/>
            <person name="Land M."/>
            <person name="Hauser L."/>
            <person name="Jeffries C.D."/>
            <person name="Detter J.C."/>
            <person name="Han C."/>
            <person name="Tapia R."/>
            <person name="Ngatchou-Djao O.D."/>
            <person name="Rohde M."/>
            <person name="Goker M."/>
            <person name="Spring S."/>
            <person name="Sikorski J."/>
            <person name="Woyke T."/>
            <person name="Bristow J."/>
            <person name="Eisen J.A."/>
            <person name="Markowitz V."/>
            <person name="Hugenholtz P."/>
            <person name="Klenk H.P."/>
            <person name="Kyrpides N.C."/>
        </authorList>
    </citation>
    <scope>NUCLEOTIDE SEQUENCE [LARGE SCALE GENOMIC DNA]</scope>
    <source>
        <strain evidence="3">ATCC 23168 / DSM 4126 / NBRC 15989 / NCIMB 1408 / VKM B-1430 / H-43</strain>
    </source>
</reference>
<dbReference type="KEGG" id="mtt:Ftrac_0043"/>
<dbReference type="HOGENOM" id="CLU_064247_0_0_10"/>
<keyword evidence="3" id="KW-1185">Reference proteome</keyword>
<keyword evidence="1" id="KW-1133">Transmembrane helix</keyword>
<keyword evidence="1" id="KW-0812">Transmembrane</keyword>
<accession>E4TUT2</accession>
<dbReference type="InterPro" id="IPR021484">
    <property type="entry name" value="DUF3137"/>
</dbReference>
<dbReference type="OrthoDB" id="4960523at2"/>
<gene>
    <name evidence="2" type="ordered locus">Ftrac_0043</name>
</gene>
<evidence type="ECO:0000313" key="3">
    <source>
        <dbReference type="Proteomes" id="UP000008720"/>
    </source>
</evidence>
<organism evidence="2 3">
    <name type="scientific">Marivirga tractuosa (strain ATCC 23168 / DSM 4126 / NBRC 15989 / NCIMB 1408 / VKM B-1430 / H-43)</name>
    <name type="common">Microscilla tractuosa</name>
    <name type="synonym">Flexibacter tractuosus</name>
    <dbReference type="NCBI Taxonomy" id="643867"/>
    <lineage>
        <taxon>Bacteria</taxon>
        <taxon>Pseudomonadati</taxon>
        <taxon>Bacteroidota</taxon>
        <taxon>Cytophagia</taxon>
        <taxon>Cytophagales</taxon>
        <taxon>Marivirgaceae</taxon>
        <taxon>Marivirga</taxon>
    </lineage>
</organism>
<feature type="transmembrane region" description="Helical" evidence="1">
    <location>
        <begin position="33"/>
        <end position="53"/>
    </location>
</feature>
<feature type="transmembrane region" description="Helical" evidence="1">
    <location>
        <begin position="59"/>
        <end position="84"/>
    </location>
</feature>
<name>E4TUT2_MARTH</name>
<keyword evidence="1" id="KW-0472">Membrane</keyword>
<dbReference type="eggNOG" id="COG0457">
    <property type="taxonomic scope" value="Bacteria"/>
</dbReference>